<evidence type="ECO:0000313" key="1">
    <source>
        <dbReference type="EMBL" id="CAG9332903.1"/>
    </source>
</evidence>
<gene>
    <name evidence="1" type="ORF">BSTOLATCC_MIC57189</name>
</gene>
<evidence type="ECO:0000313" key="2">
    <source>
        <dbReference type="Proteomes" id="UP001162131"/>
    </source>
</evidence>
<protein>
    <submittedName>
        <fullName evidence="1">Uncharacterized protein</fullName>
    </submittedName>
</protein>
<proteinExistence type="predicted"/>
<organism evidence="1 2">
    <name type="scientific">Blepharisma stoltei</name>
    <dbReference type="NCBI Taxonomy" id="1481888"/>
    <lineage>
        <taxon>Eukaryota</taxon>
        <taxon>Sar</taxon>
        <taxon>Alveolata</taxon>
        <taxon>Ciliophora</taxon>
        <taxon>Postciliodesmatophora</taxon>
        <taxon>Heterotrichea</taxon>
        <taxon>Heterotrichida</taxon>
        <taxon>Blepharismidae</taxon>
        <taxon>Blepharisma</taxon>
    </lineage>
</organism>
<name>A0AAU9K4T1_9CILI</name>
<reference evidence="1" key="1">
    <citation type="submission" date="2021-09" db="EMBL/GenBank/DDBJ databases">
        <authorList>
            <consortium name="AG Swart"/>
            <person name="Singh M."/>
            <person name="Singh A."/>
            <person name="Seah K."/>
            <person name="Emmerich C."/>
        </authorList>
    </citation>
    <scope>NUCLEOTIDE SEQUENCE</scope>
    <source>
        <strain evidence="1">ATCC30299</strain>
    </source>
</reference>
<sequence>MESLDHFNLSSIDGYSKRKEKRSQTHIENERDRYLHLRQKYDELLEYCTHSKLYYEEEIRRLKLEVNELKGSKKYNKSNEKDTEILKELHEIKSKISGLQKRN</sequence>
<dbReference type="Proteomes" id="UP001162131">
    <property type="component" value="Unassembled WGS sequence"/>
</dbReference>
<accession>A0AAU9K4T1</accession>
<dbReference type="EMBL" id="CAJZBQ010000055">
    <property type="protein sequence ID" value="CAG9332903.1"/>
    <property type="molecule type" value="Genomic_DNA"/>
</dbReference>
<keyword evidence="2" id="KW-1185">Reference proteome</keyword>
<comment type="caution">
    <text evidence="1">The sequence shown here is derived from an EMBL/GenBank/DDBJ whole genome shotgun (WGS) entry which is preliminary data.</text>
</comment>
<dbReference type="AlphaFoldDB" id="A0AAU9K4T1"/>